<evidence type="ECO:0000256" key="1">
    <source>
        <dbReference type="SAM" id="MobiDB-lite"/>
    </source>
</evidence>
<evidence type="ECO:0000313" key="2">
    <source>
        <dbReference type="EMBL" id="OAV95434.1"/>
    </source>
</evidence>
<dbReference type="PANTHER" id="PTHR31912:SF34">
    <property type="entry name" value="NOTOCHORD-RELATED PROTEIN"/>
    <property type="match status" value="1"/>
</dbReference>
<name>A0A180GSB3_PUCT1</name>
<reference evidence="2" key="2">
    <citation type="submission" date="2016-05" db="EMBL/GenBank/DDBJ databases">
        <title>Comparative analysis highlights variable genome content of wheat rusts and divergence of the mating loci.</title>
        <authorList>
            <person name="Cuomo C.A."/>
            <person name="Bakkeren G."/>
            <person name="Szabo L."/>
            <person name="Khalil H."/>
            <person name="Joly D."/>
            <person name="Goldberg J."/>
            <person name="Young S."/>
            <person name="Zeng Q."/>
            <person name="Fellers J."/>
        </authorList>
    </citation>
    <scope>NUCLEOTIDE SEQUENCE [LARGE SCALE GENOMIC DNA]</scope>
    <source>
        <strain evidence="2">1-1 BBBD Race 1</strain>
    </source>
</reference>
<dbReference type="EMBL" id="ADAS02000029">
    <property type="protein sequence ID" value="OAV95434.1"/>
    <property type="molecule type" value="Genomic_DNA"/>
</dbReference>
<reference evidence="2" key="1">
    <citation type="submission" date="2009-11" db="EMBL/GenBank/DDBJ databases">
        <authorList>
            <consortium name="The Broad Institute Genome Sequencing Platform"/>
            <person name="Ward D."/>
            <person name="Feldgarden M."/>
            <person name="Earl A."/>
            <person name="Young S.K."/>
            <person name="Zeng Q."/>
            <person name="Koehrsen M."/>
            <person name="Alvarado L."/>
            <person name="Berlin A."/>
            <person name="Bochicchio J."/>
            <person name="Borenstein D."/>
            <person name="Chapman S.B."/>
            <person name="Chen Z."/>
            <person name="Engels R."/>
            <person name="Freedman E."/>
            <person name="Gellesch M."/>
            <person name="Goldberg J."/>
            <person name="Griggs A."/>
            <person name="Gujja S."/>
            <person name="Heilman E."/>
            <person name="Heiman D."/>
            <person name="Hepburn T."/>
            <person name="Howarth C."/>
            <person name="Jen D."/>
            <person name="Larson L."/>
            <person name="Lewis B."/>
            <person name="Mehta T."/>
            <person name="Park D."/>
            <person name="Pearson M."/>
            <person name="Roberts A."/>
            <person name="Saif S."/>
            <person name="Shea T."/>
            <person name="Shenoy N."/>
            <person name="Sisk P."/>
            <person name="Stolte C."/>
            <person name="Sykes S."/>
            <person name="Thomson T."/>
            <person name="Walk T."/>
            <person name="White J."/>
            <person name="Yandava C."/>
            <person name="Izard J."/>
            <person name="Baranova O.V."/>
            <person name="Blanton J.M."/>
            <person name="Tanner A.C."/>
            <person name="Dewhirst F.E."/>
            <person name="Haas B."/>
            <person name="Nusbaum C."/>
            <person name="Birren B."/>
        </authorList>
    </citation>
    <scope>NUCLEOTIDE SEQUENCE [LARGE SCALE GENOMIC DNA]</scope>
    <source>
        <strain evidence="2">1-1 BBBD Race 1</strain>
    </source>
</reference>
<keyword evidence="4" id="KW-1185">Reference proteome</keyword>
<gene>
    <name evidence="2" type="ORF">PTTG_26679</name>
</gene>
<sequence>MDAYLTLLRFHIQKFLFYLFKITGQWVNKPKFHMLLHLPDSIERFGPAPLFATEIFESFNAVLRKASIHSNRQSPGKDIATTFANSKALRHLVCGGWFNDPRSCKGYITAAPGVSQLFENDVLIQRTMDYNHACHMDDSNNFPQPVNSKVLAAENALVPRGLQDHLAGWQLIQLSAIRWNSHRMLNQGSFVLVRSADAKAQHNVGRIDHVWEAKKRARFTFWICYTNFERGGINSYYQMRGIVRSRPQKFVRVREVVSTLNVQHDCHTGGCEVSATGRVCVERQESEENHTTVVHKDANFFVVNSGELPRNQELVSWVDLPSGEEDIQDVMPGLEDGLAAWVRAGGALDDEDEDFDPSVGPTDSESG</sequence>
<accession>A0A180GSB3</accession>
<dbReference type="AlphaFoldDB" id="A0A180GSB3"/>
<dbReference type="VEuPathDB" id="FungiDB:PTTG_26679"/>
<dbReference type="PANTHER" id="PTHR31912">
    <property type="entry name" value="IP13529P"/>
    <property type="match status" value="1"/>
</dbReference>
<dbReference type="Proteomes" id="UP000005240">
    <property type="component" value="Unassembled WGS sequence"/>
</dbReference>
<feature type="region of interest" description="Disordered" evidence="1">
    <location>
        <begin position="345"/>
        <end position="367"/>
    </location>
</feature>
<organism evidence="2">
    <name type="scientific">Puccinia triticina (isolate 1-1 / race 1 (BBBD))</name>
    <name type="common">Brown leaf rust fungus</name>
    <dbReference type="NCBI Taxonomy" id="630390"/>
    <lineage>
        <taxon>Eukaryota</taxon>
        <taxon>Fungi</taxon>
        <taxon>Dikarya</taxon>
        <taxon>Basidiomycota</taxon>
        <taxon>Pucciniomycotina</taxon>
        <taxon>Pucciniomycetes</taxon>
        <taxon>Pucciniales</taxon>
        <taxon>Pucciniaceae</taxon>
        <taxon>Puccinia</taxon>
    </lineage>
</organism>
<proteinExistence type="predicted"/>
<reference evidence="3 4" key="3">
    <citation type="journal article" date="2017" name="G3 (Bethesda)">
        <title>Comparative analysis highlights variable genome content of wheat rusts and divergence of the mating loci.</title>
        <authorList>
            <person name="Cuomo C.A."/>
            <person name="Bakkeren G."/>
            <person name="Khalil H.B."/>
            <person name="Panwar V."/>
            <person name="Joly D."/>
            <person name="Linning R."/>
            <person name="Sakthikumar S."/>
            <person name="Song X."/>
            <person name="Adiconis X."/>
            <person name="Fan L."/>
            <person name="Goldberg J.M."/>
            <person name="Levin J.Z."/>
            <person name="Young S."/>
            <person name="Zeng Q."/>
            <person name="Anikster Y."/>
            <person name="Bruce M."/>
            <person name="Wang M."/>
            <person name="Yin C."/>
            <person name="McCallum B."/>
            <person name="Szabo L.J."/>
            <person name="Hulbert S."/>
            <person name="Chen X."/>
            <person name="Fellers J.P."/>
        </authorList>
    </citation>
    <scope>NUCLEOTIDE SEQUENCE</scope>
    <source>
        <strain evidence="4">Isolate 1-1 / race 1 (BBBD)</strain>
        <strain evidence="3">isolate 1-1 / race 1 (BBBD)</strain>
    </source>
</reference>
<protein>
    <submittedName>
        <fullName evidence="2 3">Uncharacterized protein</fullName>
    </submittedName>
</protein>
<dbReference type="STRING" id="630390.A0A180GSB3"/>
<evidence type="ECO:0000313" key="4">
    <source>
        <dbReference type="Proteomes" id="UP000005240"/>
    </source>
</evidence>
<dbReference type="EnsemblFungi" id="PTTG_26679-t43_1">
    <property type="protein sequence ID" value="PTTG_26679-t43_1-p1"/>
    <property type="gene ID" value="PTTG_26679"/>
</dbReference>
<dbReference type="OrthoDB" id="2505774at2759"/>
<reference evidence="3" key="4">
    <citation type="submission" date="2025-05" db="UniProtKB">
        <authorList>
            <consortium name="EnsemblFungi"/>
        </authorList>
    </citation>
    <scope>IDENTIFICATION</scope>
    <source>
        <strain evidence="3">isolate 1-1 / race 1 (BBBD)</strain>
    </source>
</reference>
<evidence type="ECO:0000313" key="3">
    <source>
        <dbReference type="EnsemblFungi" id="PTTG_26679-t43_1-p1"/>
    </source>
</evidence>